<name>A0A345AWS5_9CAUD</name>
<gene>
    <name evidence="1" type="primary">ORF_222</name>
    <name evidence="1" type="ORF">S-TIM4_ORF_222</name>
</gene>
<dbReference type="GeneID" id="54997337"/>
<dbReference type="EMBL" id="MH512890">
    <property type="protein sequence ID" value="AXF41358.1"/>
    <property type="molecule type" value="Genomic_DNA"/>
</dbReference>
<dbReference type="KEGG" id="vg:54997337"/>
<evidence type="ECO:0000313" key="1">
    <source>
        <dbReference type="EMBL" id="AXF41358.1"/>
    </source>
</evidence>
<dbReference type="Proteomes" id="UP000257501">
    <property type="component" value="Segment"/>
</dbReference>
<keyword evidence="2" id="KW-1185">Reference proteome</keyword>
<protein>
    <submittedName>
        <fullName evidence="1">Uncharacterized protein</fullName>
    </submittedName>
</protein>
<dbReference type="RefSeq" id="YP_009806479.1">
    <property type="nucleotide sequence ID" value="NC_048015.1"/>
</dbReference>
<accession>A0A345AWS5</accession>
<organism evidence="1 2">
    <name type="scientific">Cyanophage S-TIM4</name>
    <dbReference type="NCBI Taxonomy" id="1048189"/>
    <lineage>
        <taxon>Viruses</taxon>
        <taxon>Duplodnaviria</taxon>
        <taxon>Heunggongvirae</taxon>
        <taxon>Uroviricota</taxon>
        <taxon>Caudoviricetes</taxon>
        <taxon>Pantevenvirales</taxon>
        <taxon>Kyanoviridae</taxon>
        <taxon>Thaumasvirus</taxon>
        <taxon>Thaumasvirus stim4</taxon>
    </lineage>
</organism>
<proteinExistence type="predicted"/>
<sequence length="26" mass="3120">MWTKEDALFAKLIKRRAKKKLAEENT</sequence>
<evidence type="ECO:0000313" key="2">
    <source>
        <dbReference type="Proteomes" id="UP000257501"/>
    </source>
</evidence>
<reference evidence="1 2" key="1">
    <citation type="journal article" date="2011" name="Nature">
        <title>Genomic island variability facilitates Prochlorococcus-virus coexistence.</title>
        <authorList>
            <person name="Avrani S."/>
            <person name="Wurtzel O."/>
            <person name="Sharon I."/>
            <person name="Sorek R."/>
            <person name="Lindell D."/>
        </authorList>
    </citation>
    <scope>NUCLEOTIDE SEQUENCE [LARGE SCALE GENOMIC DNA]</scope>
</reference>